<proteinExistence type="predicted"/>
<dbReference type="PANTHER" id="PTHR39173">
    <property type="entry name" value="ACETYLTRANSFERASE"/>
    <property type="match status" value="1"/>
</dbReference>
<evidence type="ECO:0000259" key="1">
    <source>
        <dbReference type="PROSITE" id="PS51186"/>
    </source>
</evidence>
<reference evidence="2 3" key="1">
    <citation type="submission" date="2015-08" db="EMBL/GenBank/DDBJ databases">
        <title>Draft Genome Sequences of 11 Lactococcus lactis subspecies cremoris strains.</title>
        <authorList>
            <person name="Wels M."/>
            <person name="Backus L."/>
            <person name="Boekhorst J."/>
            <person name="Dijkstra A."/>
            <person name="Beerthuizen M."/>
            <person name="Siezen R."/>
            <person name="Bachmann H."/>
            <person name="Van Hijum S."/>
        </authorList>
    </citation>
    <scope>NUCLEOTIDE SEQUENCE [LARGE SCALE GENOMIC DNA]</scope>
    <source>
        <strain evidence="2 3">KW10</strain>
    </source>
</reference>
<dbReference type="Pfam" id="PF13302">
    <property type="entry name" value="Acetyltransf_3"/>
    <property type="match status" value="1"/>
</dbReference>
<dbReference type="PROSITE" id="PS51186">
    <property type="entry name" value="GNAT"/>
    <property type="match status" value="1"/>
</dbReference>
<dbReference type="EMBL" id="LIYF01000046">
    <property type="protein sequence ID" value="KZK04775.1"/>
    <property type="molecule type" value="Genomic_DNA"/>
</dbReference>
<organism evidence="2 3">
    <name type="scientific">Lactococcus lactis subsp. cremoris</name>
    <name type="common">Streptococcus cremoris</name>
    <dbReference type="NCBI Taxonomy" id="1359"/>
    <lineage>
        <taxon>Bacteria</taxon>
        <taxon>Bacillati</taxon>
        <taxon>Bacillota</taxon>
        <taxon>Bacilli</taxon>
        <taxon>Lactobacillales</taxon>
        <taxon>Streptococcaceae</taxon>
        <taxon>Lactococcus</taxon>
    </lineage>
</organism>
<evidence type="ECO:0000313" key="2">
    <source>
        <dbReference type="EMBL" id="KZK04775.1"/>
    </source>
</evidence>
<accession>A0A166IR92</accession>
<evidence type="ECO:0000313" key="3">
    <source>
        <dbReference type="Proteomes" id="UP000076519"/>
    </source>
</evidence>
<dbReference type="InterPro" id="IPR016181">
    <property type="entry name" value="Acyl_CoA_acyltransferase"/>
</dbReference>
<dbReference type="GO" id="GO:0016747">
    <property type="term" value="F:acyltransferase activity, transferring groups other than amino-acyl groups"/>
    <property type="evidence" value="ECO:0007669"/>
    <property type="project" value="InterPro"/>
</dbReference>
<dbReference type="Proteomes" id="UP000076519">
    <property type="component" value="Unassembled WGS sequence"/>
</dbReference>
<dbReference type="AlphaFoldDB" id="A0A166IR92"/>
<dbReference type="Gene3D" id="3.40.630.30">
    <property type="match status" value="1"/>
</dbReference>
<comment type="caution">
    <text evidence="2">The sequence shown here is derived from an EMBL/GenBank/DDBJ whole genome shotgun (WGS) entry which is preliminary data.</text>
</comment>
<protein>
    <submittedName>
        <fullName evidence="2">PhnO protein</fullName>
    </submittedName>
</protein>
<dbReference type="PANTHER" id="PTHR39173:SF1">
    <property type="entry name" value="ACETYLTRANSFERASE"/>
    <property type="match status" value="1"/>
</dbReference>
<dbReference type="PATRIC" id="fig|1359.32.peg.929"/>
<dbReference type="InterPro" id="IPR000182">
    <property type="entry name" value="GNAT_dom"/>
</dbReference>
<name>A0A166IR92_LACLC</name>
<feature type="domain" description="N-acetyltransferase" evidence="1">
    <location>
        <begin position="40"/>
        <end position="190"/>
    </location>
</feature>
<gene>
    <name evidence="2" type="ORF">AB996_2261</name>
</gene>
<dbReference type="CDD" id="cd04301">
    <property type="entry name" value="NAT_SF"/>
    <property type="match status" value="1"/>
</dbReference>
<sequence>MQEIFYNKTFSGVFMSNLEIRRLDLSDAEAFMDYIHNWSTDTSPFKIDAVKTYAEVNLDNFAEYVEKIRKEEVSAEKPDWSTATKYFAFINGQIAGEISCRWQIEKGILLEWGGHIGYGVAPDFRGQHIAEKMVNFALPKYQKRLISQVMISADKENVASRKTIEANGGILENTVEIDGDEICRYWINLEKSME</sequence>
<dbReference type="SUPFAM" id="SSF55729">
    <property type="entry name" value="Acyl-CoA N-acyltransferases (Nat)"/>
    <property type="match status" value="1"/>
</dbReference>